<name>A0A8J2WBX6_9CRUS</name>
<dbReference type="EMBL" id="CAKKLH010000322">
    <property type="protein sequence ID" value="CAH0112097.1"/>
    <property type="molecule type" value="Genomic_DNA"/>
</dbReference>
<evidence type="ECO:0000256" key="7">
    <source>
        <dbReference type="SAM" id="Phobius"/>
    </source>
</evidence>
<keyword evidence="4 7" id="KW-1133">Transmembrane helix</keyword>
<evidence type="ECO:0000256" key="1">
    <source>
        <dbReference type="ARBA" id="ARBA00004370"/>
    </source>
</evidence>
<keyword evidence="5 7" id="KW-0472">Membrane</keyword>
<sequence>MVSNMVKTGIVASVGVAVIILSSTLGWILVPDIAAKQAIITSDNEALYEVWRSPPVPFFIQFFLFNCTNCEDPTDNSVVFNLTQLGPFTFSEKREKFNITEKDGLLTYLEEVSYYYEPTEKETSLDAVIVTVNPIYFTLASLIVDYAPPGSEDELSGIMHRLLNSIGEGPFMTRTVGELIFEGWELDGYIGIIQMLSDLLGVPLPPLPEDPRFGYYYGTNNSNAGELVVESGANGLDTLGLIRKWKGKENLNYWNDQYCDMINGTDGAIYPPLVDASKKTYIFVSDLCRSIYTTYERDIETMGITSNRFTVPSEVFDDKNEDNTCYCRFYDKDPNLCFSAGILDMRPCQFGAPILLSTPHFYMGDEKYSNAFIGVEPNKEWHETHIDLEPLTGVPVFISERIQINIDVQRYAVPSKFLNINNTVFPVFWINETAVLDQPSADDVTLAINVINALNISRWCFLGAGIVLVIAGFIMIVVYFPVILFSCLQFLR</sequence>
<evidence type="ECO:0000313" key="9">
    <source>
        <dbReference type="Proteomes" id="UP000789390"/>
    </source>
</evidence>
<feature type="transmembrane region" description="Helical" evidence="7">
    <location>
        <begin position="461"/>
        <end position="491"/>
    </location>
</feature>
<dbReference type="Proteomes" id="UP000789390">
    <property type="component" value="Unassembled WGS sequence"/>
</dbReference>
<dbReference type="PANTHER" id="PTHR11923:SF111">
    <property type="entry name" value="LYSOSOME MEMBRANE PROTEIN 2-LIKE"/>
    <property type="match status" value="1"/>
</dbReference>
<evidence type="ECO:0000256" key="3">
    <source>
        <dbReference type="ARBA" id="ARBA00022692"/>
    </source>
</evidence>
<proteinExistence type="inferred from homology"/>
<dbReference type="InterPro" id="IPR002159">
    <property type="entry name" value="CD36_fam"/>
</dbReference>
<dbReference type="PANTHER" id="PTHR11923">
    <property type="entry name" value="SCAVENGER RECEPTOR CLASS B TYPE-1 SR-B1"/>
    <property type="match status" value="1"/>
</dbReference>
<evidence type="ECO:0000256" key="5">
    <source>
        <dbReference type="ARBA" id="ARBA00023136"/>
    </source>
</evidence>
<evidence type="ECO:0000256" key="2">
    <source>
        <dbReference type="ARBA" id="ARBA00010532"/>
    </source>
</evidence>
<dbReference type="GO" id="GO:0016020">
    <property type="term" value="C:membrane"/>
    <property type="evidence" value="ECO:0007669"/>
    <property type="project" value="UniProtKB-SubCell"/>
</dbReference>
<dbReference type="PRINTS" id="PR01609">
    <property type="entry name" value="CD36FAMILY"/>
</dbReference>
<dbReference type="GO" id="GO:0005044">
    <property type="term" value="F:scavenger receptor activity"/>
    <property type="evidence" value="ECO:0007669"/>
    <property type="project" value="TreeGrafter"/>
</dbReference>
<keyword evidence="9" id="KW-1185">Reference proteome</keyword>
<gene>
    <name evidence="8" type="ORF">DGAL_LOCUS15809</name>
</gene>
<dbReference type="Pfam" id="PF01130">
    <property type="entry name" value="CD36"/>
    <property type="match status" value="1"/>
</dbReference>
<organism evidence="8 9">
    <name type="scientific">Daphnia galeata</name>
    <dbReference type="NCBI Taxonomy" id="27404"/>
    <lineage>
        <taxon>Eukaryota</taxon>
        <taxon>Metazoa</taxon>
        <taxon>Ecdysozoa</taxon>
        <taxon>Arthropoda</taxon>
        <taxon>Crustacea</taxon>
        <taxon>Branchiopoda</taxon>
        <taxon>Diplostraca</taxon>
        <taxon>Cladocera</taxon>
        <taxon>Anomopoda</taxon>
        <taxon>Daphniidae</taxon>
        <taxon>Daphnia</taxon>
    </lineage>
</organism>
<keyword evidence="3 7" id="KW-0812">Transmembrane</keyword>
<comment type="similarity">
    <text evidence="2">Belongs to the CD36 family.</text>
</comment>
<evidence type="ECO:0000256" key="6">
    <source>
        <dbReference type="ARBA" id="ARBA00023180"/>
    </source>
</evidence>
<accession>A0A8J2WBX6</accession>
<comment type="caution">
    <text evidence="8">The sequence shown here is derived from an EMBL/GenBank/DDBJ whole genome shotgun (WGS) entry which is preliminary data.</text>
</comment>
<dbReference type="OrthoDB" id="195015at2759"/>
<evidence type="ECO:0000256" key="4">
    <source>
        <dbReference type="ARBA" id="ARBA00022989"/>
    </source>
</evidence>
<dbReference type="AlphaFoldDB" id="A0A8J2WBX6"/>
<reference evidence="8" key="1">
    <citation type="submission" date="2021-11" db="EMBL/GenBank/DDBJ databases">
        <authorList>
            <person name="Schell T."/>
        </authorList>
    </citation>
    <scope>NUCLEOTIDE SEQUENCE</scope>
    <source>
        <strain evidence="8">M5</strain>
    </source>
</reference>
<evidence type="ECO:0000313" key="8">
    <source>
        <dbReference type="EMBL" id="CAH0112097.1"/>
    </source>
</evidence>
<comment type="subcellular location">
    <subcellularLocation>
        <location evidence="1">Membrane</location>
    </subcellularLocation>
</comment>
<dbReference type="GO" id="GO:0005737">
    <property type="term" value="C:cytoplasm"/>
    <property type="evidence" value="ECO:0007669"/>
    <property type="project" value="TreeGrafter"/>
</dbReference>
<protein>
    <submittedName>
        <fullName evidence="8">Uncharacterized protein</fullName>
    </submittedName>
</protein>
<keyword evidence="6" id="KW-0325">Glycoprotein</keyword>